<evidence type="ECO:0000256" key="1">
    <source>
        <dbReference type="ARBA" id="ARBA00004319"/>
    </source>
</evidence>
<evidence type="ECO:0000256" key="11">
    <source>
        <dbReference type="ARBA" id="ARBA00023186"/>
    </source>
</evidence>
<evidence type="ECO:0000256" key="10">
    <source>
        <dbReference type="ARBA" id="ARBA00022837"/>
    </source>
</evidence>
<dbReference type="GO" id="GO:0051082">
    <property type="term" value="F:unfolded protein binding"/>
    <property type="evidence" value="ECO:0007669"/>
    <property type="project" value="InterPro"/>
</dbReference>
<evidence type="ECO:0000256" key="4">
    <source>
        <dbReference type="ARBA" id="ARBA00022723"/>
    </source>
</evidence>
<dbReference type="AlphaFoldDB" id="G5CAH7"/>
<dbReference type="InParanoid" id="G5CAH7"/>
<evidence type="ECO:0000256" key="2">
    <source>
        <dbReference type="ARBA" id="ARBA00010983"/>
    </source>
</evidence>
<evidence type="ECO:0000256" key="12">
    <source>
        <dbReference type="RuleBase" id="RU362126"/>
    </source>
</evidence>
<feature type="compositionally biased region" description="Basic and acidic residues" evidence="13">
    <location>
        <begin position="338"/>
        <end position="348"/>
    </location>
</feature>
<keyword evidence="10" id="KW-0106">Calcium</keyword>
<dbReference type="InterPro" id="IPR018124">
    <property type="entry name" value="Calret/calnex_CS"/>
</dbReference>
<sequence length="366" mass="42329">MGSLSKPGNQRTQQLPLVTVEHLLAGNFTRGKDAKATYTWDTRKKKARAPPCTDQHQSPPEAGPDICGFGNNTVQVTLQYQGKYHANNKTIKCRTNKDIHLYTLIIHPNATYAVKIDNEQVTAGGLEDDWVFLPPRKTKDPYARKPRKWDEHLQIEDSEDKKPEDWEDFEFIPDPDAKKPDDWNKAIDGPWGGPLTPNLKYEGQWKPRVSDNPNYQGEWIHPETDNPAYKPDPTLCHYYYTSVLGLDLWQIKSGSIFDNFLLTNDEEFAEEVGNKTWGIRKDAEKQQRELYEAMEKRRQEDDAKKKKEKEREREEDTWGLHTEEDEQEEGDVEEEPGDDRQMQEDGSERACLGKNGEVHVDQTDEL</sequence>
<dbReference type="GO" id="GO:0005789">
    <property type="term" value="C:endoplasmic reticulum membrane"/>
    <property type="evidence" value="ECO:0007669"/>
    <property type="project" value="TreeGrafter"/>
</dbReference>
<evidence type="ECO:0000313" key="14">
    <source>
        <dbReference type="EMBL" id="EHB18538.1"/>
    </source>
</evidence>
<evidence type="ECO:0000256" key="6">
    <source>
        <dbReference type="ARBA" id="ARBA00022734"/>
    </source>
</evidence>
<keyword evidence="11 12" id="KW-0143">Chaperone</keyword>
<feature type="region of interest" description="Disordered" evidence="13">
    <location>
        <begin position="42"/>
        <end position="64"/>
    </location>
</feature>
<dbReference type="SUPFAM" id="SSF49899">
    <property type="entry name" value="Concanavalin A-like lectins/glucanases"/>
    <property type="match status" value="1"/>
</dbReference>
<dbReference type="PANTHER" id="PTHR11073:SF14">
    <property type="entry name" value="CALRETICULIN"/>
    <property type="match status" value="1"/>
</dbReference>
<evidence type="ECO:0000256" key="9">
    <source>
        <dbReference type="ARBA" id="ARBA00022833"/>
    </source>
</evidence>
<comment type="subcellular location">
    <subcellularLocation>
        <location evidence="1">Endoplasmic reticulum lumen</location>
    </subcellularLocation>
</comment>
<evidence type="ECO:0000256" key="5">
    <source>
        <dbReference type="ARBA" id="ARBA00022729"/>
    </source>
</evidence>
<organism evidence="14 15">
    <name type="scientific">Heterocephalus glaber</name>
    <name type="common">Naked mole rat</name>
    <dbReference type="NCBI Taxonomy" id="10181"/>
    <lineage>
        <taxon>Eukaryota</taxon>
        <taxon>Metazoa</taxon>
        <taxon>Chordata</taxon>
        <taxon>Craniata</taxon>
        <taxon>Vertebrata</taxon>
        <taxon>Euteleostomi</taxon>
        <taxon>Mammalia</taxon>
        <taxon>Eutheria</taxon>
        <taxon>Euarchontoglires</taxon>
        <taxon>Glires</taxon>
        <taxon>Rodentia</taxon>
        <taxon>Hystricomorpha</taxon>
        <taxon>Bathyergidae</taxon>
        <taxon>Heterocephalus</taxon>
    </lineage>
</organism>
<dbReference type="InterPro" id="IPR013320">
    <property type="entry name" value="ConA-like_dom_sf"/>
</dbReference>
<feature type="compositionally biased region" description="Basic and acidic residues" evidence="13">
    <location>
        <begin position="356"/>
        <end position="366"/>
    </location>
</feature>
<evidence type="ECO:0000256" key="13">
    <source>
        <dbReference type="SAM" id="MobiDB-lite"/>
    </source>
</evidence>
<dbReference type="PROSITE" id="PS00805">
    <property type="entry name" value="CALRETICULIN_REPEAT"/>
    <property type="match status" value="1"/>
</dbReference>
<keyword evidence="5" id="KW-0732">Signal</keyword>
<keyword evidence="4" id="KW-0479">Metal-binding</keyword>
<protein>
    <recommendedName>
        <fullName evidence="3">Calreticulin</fullName>
    </recommendedName>
</protein>
<dbReference type="Pfam" id="PF00262">
    <property type="entry name" value="Calreticulin"/>
    <property type="match status" value="2"/>
</dbReference>
<dbReference type="GO" id="GO:0005509">
    <property type="term" value="F:calcium ion binding"/>
    <property type="evidence" value="ECO:0007669"/>
    <property type="project" value="InterPro"/>
</dbReference>
<dbReference type="Proteomes" id="UP000006813">
    <property type="component" value="Unassembled WGS sequence"/>
</dbReference>
<dbReference type="FunFam" id="2.10.250.10:FF:000002">
    <property type="entry name" value="Calreticulin"/>
    <property type="match status" value="1"/>
</dbReference>
<dbReference type="STRING" id="10181.G5CAH7"/>
<gene>
    <name evidence="14" type="ORF">GW7_15906</name>
</gene>
<evidence type="ECO:0000256" key="8">
    <source>
        <dbReference type="ARBA" id="ARBA00022824"/>
    </source>
</evidence>
<dbReference type="SUPFAM" id="SSF63887">
    <property type="entry name" value="P-domain of calnexin/calreticulin"/>
    <property type="match status" value="1"/>
</dbReference>
<keyword evidence="6" id="KW-0430">Lectin</keyword>
<dbReference type="Gene3D" id="2.60.120.200">
    <property type="match status" value="1"/>
</dbReference>
<keyword evidence="7" id="KW-0677">Repeat</keyword>
<dbReference type="InterPro" id="IPR001580">
    <property type="entry name" value="Calret/calnex"/>
</dbReference>
<dbReference type="GO" id="GO:0030246">
    <property type="term" value="F:carbohydrate binding"/>
    <property type="evidence" value="ECO:0007669"/>
    <property type="project" value="UniProtKB-KW"/>
</dbReference>
<name>G5CAH7_HETGA</name>
<feature type="region of interest" description="Disordered" evidence="13">
    <location>
        <begin position="294"/>
        <end position="366"/>
    </location>
</feature>
<keyword evidence="9" id="KW-0862">Zinc</keyword>
<proteinExistence type="inferred from homology"/>
<keyword evidence="8 12" id="KW-0256">Endoplasmic reticulum</keyword>
<accession>G5CAH7</accession>
<feature type="compositionally biased region" description="Basic and acidic residues" evidence="13">
    <location>
        <begin position="294"/>
        <end position="322"/>
    </location>
</feature>
<dbReference type="Gene3D" id="2.10.250.10">
    <property type="entry name" value="Calreticulin/calnexin, P domain"/>
    <property type="match status" value="1"/>
</dbReference>
<dbReference type="GO" id="GO:0006457">
    <property type="term" value="P:protein folding"/>
    <property type="evidence" value="ECO:0007669"/>
    <property type="project" value="InterPro"/>
</dbReference>
<dbReference type="PRINTS" id="PR00626">
    <property type="entry name" value="CALRETICULIN"/>
</dbReference>
<dbReference type="EMBL" id="JH174169">
    <property type="protein sequence ID" value="EHB18538.1"/>
    <property type="molecule type" value="Genomic_DNA"/>
</dbReference>
<evidence type="ECO:0000256" key="7">
    <source>
        <dbReference type="ARBA" id="ARBA00022737"/>
    </source>
</evidence>
<dbReference type="PANTHER" id="PTHR11073">
    <property type="entry name" value="CALRETICULIN AND CALNEXIN"/>
    <property type="match status" value="1"/>
</dbReference>
<feature type="compositionally biased region" description="Acidic residues" evidence="13">
    <location>
        <begin position="323"/>
        <end position="337"/>
    </location>
</feature>
<dbReference type="GO" id="GO:0036503">
    <property type="term" value="P:ERAD pathway"/>
    <property type="evidence" value="ECO:0007669"/>
    <property type="project" value="TreeGrafter"/>
</dbReference>
<evidence type="ECO:0000313" key="15">
    <source>
        <dbReference type="Proteomes" id="UP000006813"/>
    </source>
</evidence>
<evidence type="ECO:0000256" key="3">
    <source>
        <dbReference type="ARBA" id="ARBA00015837"/>
    </source>
</evidence>
<dbReference type="GO" id="GO:0005788">
    <property type="term" value="C:endoplasmic reticulum lumen"/>
    <property type="evidence" value="ECO:0007669"/>
    <property type="project" value="UniProtKB-SubCell"/>
</dbReference>
<dbReference type="InterPro" id="IPR009033">
    <property type="entry name" value="Calreticulin/calnexin_P_dom_sf"/>
</dbReference>
<comment type="similarity">
    <text evidence="2 12">Belongs to the calreticulin family.</text>
</comment>
<reference evidence="14 15" key="1">
    <citation type="journal article" date="2011" name="Nature">
        <title>Genome sequencing reveals insights into physiology and longevity of the naked mole rat.</title>
        <authorList>
            <person name="Kim E.B."/>
            <person name="Fang X."/>
            <person name="Fushan A.A."/>
            <person name="Huang Z."/>
            <person name="Lobanov A.V."/>
            <person name="Han L."/>
            <person name="Marino S.M."/>
            <person name="Sun X."/>
            <person name="Turanov A.A."/>
            <person name="Yang P."/>
            <person name="Yim S.H."/>
            <person name="Zhao X."/>
            <person name="Kasaikina M.V."/>
            <person name="Stoletzki N."/>
            <person name="Peng C."/>
            <person name="Polak P."/>
            <person name="Xiong Z."/>
            <person name="Kiezun A."/>
            <person name="Zhu Y."/>
            <person name="Chen Y."/>
            <person name="Kryukov G.V."/>
            <person name="Zhang Q."/>
            <person name="Peshkin L."/>
            <person name="Yang L."/>
            <person name="Bronson R.T."/>
            <person name="Buffenstein R."/>
            <person name="Wang B."/>
            <person name="Han C."/>
            <person name="Li Q."/>
            <person name="Chen L."/>
            <person name="Zhao W."/>
            <person name="Sunyaev S.R."/>
            <person name="Park T.J."/>
            <person name="Zhang G."/>
            <person name="Wang J."/>
            <person name="Gladyshev V.N."/>
        </authorList>
    </citation>
    <scope>NUCLEOTIDE SEQUENCE [LARGE SCALE GENOMIC DNA]</scope>
</reference>